<evidence type="ECO:0000313" key="3">
    <source>
        <dbReference type="Proteomes" id="UP000324222"/>
    </source>
</evidence>
<reference evidence="2 3" key="1">
    <citation type="submission" date="2019-05" db="EMBL/GenBank/DDBJ databases">
        <title>Another draft genome of Portunus trituberculatus and its Hox gene families provides insights of decapod evolution.</title>
        <authorList>
            <person name="Jeong J.-H."/>
            <person name="Song I."/>
            <person name="Kim S."/>
            <person name="Choi T."/>
            <person name="Kim D."/>
            <person name="Ryu S."/>
            <person name="Kim W."/>
        </authorList>
    </citation>
    <scope>NUCLEOTIDE SEQUENCE [LARGE SCALE GENOMIC DNA]</scope>
    <source>
        <tissue evidence="2">Muscle</tissue>
    </source>
</reference>
<comment type="caution">
    <text evidence="2">The sequence shown here is derived from an EMBL/GenBank/DDBJ whole genome shotgun (WGS) entry which is preliminary data.</text>
</comment>
<keyword evidence="3" id="KW-1185">Reference proteome</keyword>
<sequence length="24" mass="2483">MGITNDQSSSISPSVLLSIHSPVL</sequence>
<feature type="region of interest" description="Disordered" evidence="1">
    <location>
        <begin position="1"/>
        <end position="24"/>
    </location>
</feature>
<dbReference type="Proteomes" id="UP000324222">
    <property type="component" value="Unassembled WGS sequence"/>
</dbReference>
<dbReference type="AlphaFoldDB" id="A0A5B7GBJ0"/>
<organism evidence="2 3">
    <name type="scientific">Portunus trituberculatus</name>
    <name type="common">Swimming crab</name>
    <name type="synonym">Neptunus trituberculatus</name>
    <dbReference type="NCBI Taxonomy" id="210409"/>
    <lineage>
        <taxon>Eukaryota</taxon>
        <taxon>Metazoa</taxon>
        <taxon>Ecdysozoa</taxon>
        <taxon>Arthropoda</taxon>
        <taxon>Crustacea</taxon>
        <taxon>Multicrustacea</taxon>
        <taxon>Malacostraca</taxon>
        <taxon>Eumalacostraca</taxon>
        <taxon>Eucarida</taxon>
        <taxon>Decapoda</taxon>
        <taxon>Pleocyemata</taxon>
        <taxon>Brachyura</taxon>
        <taxon>Eubrachyura</taxon>
        <taxon>Portunoidea</taxon>
        <taxon>Portunidae</taxon>
        <taxon>Portuninae</taxon>
        <taxon>Portunus</taxon>
    </lineage>
</organism>
<protein>
    <submittedName>
        <fullName evidence="2">Uncharacterized protein</fullName>
    </submittedName>
</protein>
<evidence type="ECO:0000256" key="1">
    <source>
        <dbReference type="SAM" id="MobiDB-lite"/>
    </source>
</evidence>
<proteinExistence type="predicted"/>
<accession>A0A5B7GBJ0</accession>
<dbReference type="EMBL" id="VSRR010012560">
    <property type="protein sequence ID" value="MPC54695.1"/>
    <property type="molecule type" value="Genomic_DNA"/>
</dbReference>
<evidence type="ECO:0000313" key="2">
    <source>
        <dbReference type="EMBL" id="MPC54695.1"/>
    </source>
</evidence>
<feature type="compositionally biased region" description="Low complexity" evidence="1">
    <location>
        <begin position="8"/>
        <end position="24"/>
    </location>
</feature>
<name>A0A5B7GBJ0_PORTR</name>
<gene>
    <name evidence="2" type="ORF">E2C01_048619</name>
</gene>